<dbReference type="Proteomes" id="UP000219338">
    <property type="component" value="Unassembled WGS sequence"/>
</dbReference>
<protein>
    <submittedName>
        <fullName evidence="1">Uncharacterized protein</fullName>
    </submittedName>
</protein>
<dbReference type="OrthoDB" id="2977329at2759"/>
<accession>A0A284SBF6</accession>
<keyword evidence="2" id="KW-1185">Reference proteome</keyword>
<proteinExistence type="predicted"/>
<sequence>MVETSLTGAWVCSTELIAGGSQGETRLRPDSESLVLVGVGVPISNGRHAAAASHEFFLAAIIFATRVAQSLTSVIGWSPVPSKYHASLLSPTYSLAFILRMLEHSDPPCLPPEILDAIVDELWNDKKSLKQASLACKSLCPRTRVHLFSAVKLGSVCSDRLRELLTLSPKLALHFKSLEIIAPINDPPEAPTVYGELRIVESLVNITHLSLVMGDWRHMPDTVVASLQSRSYHTLNIGTYFKFRSTGEICSLVKNSPGLQHVDVACINALTEECSLDHTLHPAPAPVVFRADHLPYTFRQLELIIRRERRVLNSVRTFMKWTASSRPCLFSFSNVHTLKIALPDDSGTVPPHIYQYFALSASALKDLSVNHSTTSVYTSQINDHCLCLHSITGLLDASSRTLNISGIKVIRVGIRRDHLNYGLVFRLFEWWISNFSAVDEHCAIHSISFFVNLYLRAPQEGSPASDWEDLCTRLDDCLASYKMTSLEHVDIHFVARPPESNTLKAGIELKNFPKLQRLGRKVVLRVEDTY</sequence>
<dbReference type="EMBL" id="FUEG01000058">
    <property type="protein sequence ID" value="SJL18353.1"/>
    <property type="molecule type" value="Genomic_DNA"/>
</dbReference>
<organism evidence="1 2">
    <name type="scientific">Armillaria ostoyae</name>
    <name type="common">Armillaria root rot fungus</name>
    <dbReference type="NCBI Taxonomy" id="47428"/>
    <lineage>
        <taxon>Eukaryota</taxon>
        <taxon>Fungi</taxon>
        <taxon>Dikarya</taxon>
        <taxon>Basidiomycota</taxon>
        <taxon>Agaricomycotina</taxon>
        <taxon>Agaricomycetes</taxon>
        <taxon>Agaricomycetidae</taxon>
        <taxon>Agaricales</taxon>
        <taxon>Marasmiineae</taxon>
        <taxon>Physalacriaceae</taxon>
        <taxon>Armillaria</taxon>
    </lineage>
</organism>
<reference evidence="2" key="1">
    <citation type="journal article" date="2017" name="Nat. Ecol. Evol.">
        <title>Genome expansion and lineage-specific genetic innovations in the forest pathogenic fungi Armillaria.</title>
        <authorList>
            <person name="Sipos G."/>
            <person name="Prasanna A.N."/>
            <person name="Walter M.C."/>
            <person name="O'Connor E."/>
            <person name="Balint B."/>
            <person name="Krizsan K."/>
            <person name="Kiss B."/>
            <person name="Hess J."/>
            <person name="Varga T."/>
            <person name="Slot J."/>
            <person name="Riley R."/>
            <person name="Boka B."/>
            <person name="Rigling D."/>
            <person name="Barry K."/>
            <person name="Lee J."/>
            <person name="Mihaltcheva S."/>
            <person name="LaButti K."/>
            <person name="Lipzen A."/>
            <person name="Waldron R."/>
            <person name="Moloney N.M."/>
            <person name="Sperisen C."/>
            <person name="Kredics L."/>
            <person name="Vagvoelgyi C."/>
            <person name="Patrignani A."/>
            <person name="Fitzpatrick D."/>
            <person name="Nagy I."/>
            <person name="Doyle S."/>
            <person name="Anderson J.B."/>
            <person name="Grigoriev I.V."/>
            <person name="Gueldener U."/>
            <person name="Muensterkoetter M."/>
            <person name="Nagy L.G."/>
        </authorList>
    </citation>
    <scope>NUCLEOTIDE SEQUENCE [LARGE SCALE GENOMIC DNA]</scope>
    <source>
        <strain evidence="2">C18/9</strain>
    </source>
</reference>
<gene>
    <name evidence="1" type="ORF">ARMOST_21940</name>
</gene>
<evidence type="ECO:0000313" key="2">
    <source>
        <dbReference type="Proteomes" id="UP000219338"/>
    </source>
</evidence>
<dbReference type="AlphaFoldDB" id="A0A284SBF6"/>
<name>A0A284SBF6_ARMOS</name>
<evidence type="ECO:0000313" key="1">
    <source>
        <dbReference type="EMBL" id="SJL18353.1"/>
    </source>
</evidence>